<dbReference type="OMA" id="NIMLRIC"/>
<keyword evidence="8" id="KW-0297">G-protein coupled receptor</keyword>
<feature type="transmembrane region" description="Helical" evidence="12">
    <location>
        <begin position="107"/>
        <end position="128"/>
    </location>
</feature>
<reference evidence="15" key="1">
    <citation type="submission" date="2011-05" db="EMBL/GenBank/DDBJ databases">
        <authorList>
            <person name="Richards S.R."/>
            <person name="Qu J."/>
            <person name="Jiang H."/>
            <person name="Jhangiani S.N."/>
            <person name="Agravi P."/>
            <person name="Goodspeed R."/>
            <person name="Gross S."/>
            <person name="Mandapat C."/>
            <person name="Jackson L."/>
            <person name="Mathew T."/>
            <person name="Pu L."/>
            <person name="Thornton R."/>
            <person name="Saada N."/>
            <person name="Wilczek-Boney K.B."/>
            <person name="Lee S."/>
            <person name="Kovar C."/>
            <person name="Wu Y."/>
            <person name="Scherer S.E."/>
            <person name="Worley K.C."/>
            <person name="Muzny D.M."/>
            <person name="Gibbs R."/>
        </authorList>
    </citation>
    <scope>NUCLEOTIDE SEQUENCE</scope>
    <source>
        <strain evidence="15">Brora</strain>
    </source>
</reference>
<dbReference type="HOGENOM" id="CLU_006130_0_1_1"/>
<dbReference type="GO" id="GO:0016500">
    <property type="term" value="F:protein-hormone receptor activity"/>
    <property type="evidence" value="ECO:0007669"/>
    <property type="project" value="InterPro"/>
</dbReference>
<dbReference type="PhylomeDB" id="T1IT58"/>
<dbReference type="EMBL" id="JH431465">
    <property type="status" value="NOT_ANNOTATED_CDS"/>
    <property type="molecule type" value="Genomic_DNA"/>
</dbReference>
<keyword evidence="4" id="KW-0433">Leucine-rich repeat</keyword>
<dbReference type="STRING" id="126957.T1IT58"/>
<dbReference type="PRINTS" id="PR00237">
    <property type="entry name" value="GPCRRHODOPSN"/>
</dbReference>
<sequence>MDHFLDYCMLQLCKDLSHQQLVNISPNAFQGLRNLLKLTTDEFRFCCLARHVTHCLPKADEFSSCEDLMSNIMLRICIWVLGLIAFTGNILVIIWRVIYRTNNKVHSFLITNLAIGDMCMGVYMLIIASVDTRYRGMYFIYDSLWRTSELCQFAGFVSTFSSELSVLTLTAATTIVFLVITLDRFVGIAFPFRMKRLKMHHTRVVMTVLWLIVTFLAGLPLANLEYFNHFYGRSGVCLALHITNEKPSGWEYSVFIFLALNLLSFTTISAAYLWMFLIARNTQMAVRSPEVKRDNTMARRMSLIVFTDFCCWMPIILLGILSLSGVTVPPQVFAWIAVFVLPLNAAINPVLYTLSTAPFLERKNIKIRNKKIEGPTRKRVSRFRRSFMTSITIDAYRTGTSVVDEPYTDNIQAGRRSVRVCSSARTLGASGTREVVHLRSISDEKGSKKNLLIIIKFFLPHQENLK</sequence>
<dbReference type="PRINTS" id="PR00373">
    <property type="entry name" value="GLYCHORMONER"/>
</dbReference>
<proteinExistence type="inferred from homology"/>
<feature type="transmembrane region" description="Helical" evidence="12">
    <location>
        <begin position="254"/>
        <end position="279"/>
    </location>
</feature>
<dbReference type="InterPro" id="IPR032675">
    <property type="entry name" value="LRR_dom_sf"/>
</dbReference>
<feature type="domain" description="G-protein coupled receptors family 1 profile" evidence="13">
    <location>
        <begin position="88"/>
        <end position="352"/>
    </location>
</feature>
<evidence type="ECO:0000256" key="6">
    <source>
        <dbReference type="ARBA" id="ARBA00022737"/>
    </source>
</evidence>
<dbReference type="InterPro" id="IPR017452">
    <property type="entry name" value="GPCR_Rhodpsn_7TM"/>
</dbReference>
<dbReference type="Pfam" id="PF00001">
    <property type="entry name" value="7tm_1"/>
    <property type="match status" value="1"/>
</dbReference>
<name>T1IT58_STRMM</name>
<reference evidence="14" key="2">
    <citation type="submission" date="2015-02" db="UniProtKB">
        <authorList>
            <consortium name="EnsemblMetazoa"/>
        </authorList>
    </citation>
    <scope>IDENTIFICATION</scope>
</reference>
<comment type="similarity">
    <text evidence="2">Belongs to the G-protein coupled receptor 1 family.</text>
</comment>
<evidence type="ECO:0000256" key="10">
    <source>
        <dbReference type="ARBA" id="ARBA00023170"/>
    </source>
</evidence>
<feature type="transmembrane region" description="Helical" evidence="12">
    <location>
        <begin position="72"/>
        <end position="95"/>
    </location>
</feature>
<dbReference type="InterPro" id="IPR000276">
    <property type="entry name" value="GPCR_Rhodpsn"/>
</dbReference>
<dbReference type="AlphaFoldDB" id="T1IT58"/>
<evidence type="ECO:0000259" key="13">
    <source>
        <dbReference type="PROSITE" id="PS50262"/>
    </source>
</evidence>
<evidence type="ECO:0000313" key="15">
    <source>
        <dbReference type="Proteomes" id="UP000014500"/>
    </source>
</evidence>
<evidence type="ECO:0000256" key="11">
    <source>
        <dbReference type="ARBA" id="ARBA00023224"/>
    </source>
</evidence>
<evidence type="ECO:0000256" key="8">
    <source>
        <dbReference type="ARBA" id="ARBA00023040"/>
    </source>
</evidence>
<dbReference type="GO" id="GO:0009755">
    <property type="term" value="P:hormone-mediated signaling pathway"/>
    <property type="evidence" value="ECO:0007669"/>
    <property type="project" value="TreeGrafter"/>
</dbReference>
<keyword evidence="5 12" id="KW-0812">Transmembrane</keyword>
<dbReference type="eggNOG" id="KOG2087">
    <property type="taxonomic scope" value="Eukaryota"/>
</dbReference>
<dbReference type="PROSITE" id="PS50262">
    <property type="entry name" value="G_PROTEIN_RECEP_F1_2"/>
    <property type="match status" value="1"/>
</dbReference>
<dbReference type="InterPro" id="IPR002131">
    <property type="entry name" value="Gphrmn_rcpt_fam"/>
</dbReference>
<feature type="transmembrane region" description="Helical" evidence="12">
    <location>
        <begin position="300"/>
        <end position="321"/>
    </location>
</feature>
<dbReference type="PANTHER" id="PTHR24372:SF77">
    <property type="entry name" value="G-PROTEIN COUPLED RECEPTORS FAMILY 1 PROFILE DOMAIN-CONTAINING PROTEIN"/>
    <property type="match status" value="1"/>
</dbReference>
<evidence type="ECO:0000256" key="1">
    <source>
        <dbReference type="ARBA" id="ARBA00004651"/>
    </source>
</evidence>
<evidence type="ECO:0000256" key="5">
    <source>
        <dbReference type="ARBA" id="ARBA00022692"/>
    </source>
</evidence>
<evidence type="ECO:0000256" key="7">
    <source>
        <dbReference type="ARBA" id="ARBA00022989"/>
    </source>
</evidence>
<keyword evidence="9 12" id="KW-0472">Membrane</keyword>
<feature type="transmembrane region" description="Helical" evidence="12">
    <location>
        <begin position="166"/>
        <end position="192"/>
    </location>
</feature>
<evidence type="ECO:0000256" key="12">
    <source>
        <dbReference type="SAM" id="Phobius"/>
    </source>
</evidence>
<evidence type="ECO:0000256" key="2">
    <source>
        <dbReference type="ARBA" id="ARBA00010663"/>
    </source>
</evidence>
<evidence type="ECO:0000256" key="3">
    <source>
        <dbReference type="ARBA" id="ARBA00022475"/>
    </source>
</evidence>
<evidence type="ECO:0000256" key="9">
    <source>
        <dbReference type="ARBA" id="ARBA00023136"/>
    </source>
</evidence>
<accession>T1IT58</accession>
<evidence type="ECO:0000256" key="4">
    <source>
        <dbReference type="ARBA" id="ARBA00022614"/>
    </source>
</evidence>
<keyword evidence="7 12" id="KW-1133">Transmembrane helix</keyword>
<dbReference type="CDD" id="cd15137">
    <property type="entry name" value="7tmA_Relaxin_R"/>
    <property type="match status" value="1"/>
</dbReference>
<dbReference type="Gene3D" id="1.20.1070.10">
    <property type="entry name" value="Rhodopsin 7-helix transmembrane proteins"/>
    <property type="match status" value="1"/>
</dbReference>
<keyword evidence="3" id="KW-1003">Cell membrane</keyword>
<dbReference type="Proteomes" id="UP000014500">
    <property type="component" value="Unassembled WGS sequence"/>
</dbReference>
<protein>
    <recommendedName>
        <fullName evidence="13">G-protein coupled receptors family 1 profile domain-containing protein</fullName>
    </recommendedName>
</protein>
<dbReference type="Gene3D" id="3.80.10.10">
    <property type="entry name" value="Ribonuclease Inhibitor"/>
    <property type="match status" value="1"/>
</dbReference>
<keyword evidence="10" id="KW-0675">Receptor</keyword>
<dbReference type="SUPFAM" id="SSF81321">
    <property type="entry name" value="Family A G protein-coupled receptor-like"/>
    <property type="match status" value="1"/>
</dbReference>
<feature type="transmembrane region" description="Helical" evidence="12">
    <location>
        <begin position="333"/>
        <end position="360"/>
    </location>
</feature>
<dbReference type="GO" id="GO:0005886">
    <property type="term" value="C:plasma membrane"/>
    <property type="evidence" value="ECO:0007669"/>
    <property type="project" value="UniProtKB-SubCell"/>
</dbReference>
<keyword evidence="15" id="KW-1185">Reference proteome</keyword>
<keyword evidence="6" id="KW-0677">Repeat</keyword>
<feature type="transmembrane region" description="Helical" evidence="12">
    <location>
        <begin position="204"/>
        <end position="222"/>
    </location>
</feature>
<dbReference type="GO" id="GO:0008528">
    <property type="term" value="F:G protein-coupled peptide receptor activity"/>
    <property type="evidence" value="ECO:0007669"/>
    <property type="project" value="TreeGrafter"/>
</dbReference>
<dbReference type="EnsemblMetazoa" id="SMAR004302-RA">
    <property type="protein sequence ID" value="SMAR004302-PA"/>
    <property type="gene ID" value="SMAR004302"/>
</dbReference>
<dbReference type="PANTHER" id="PTHR24372">
    <property type="entry name" value="GLYCOPROTEIN HORMONE RECEPTOR"/>
    <property type="match status" value="1"/>
</dbReference>
<organism evidence="14 15">
    <name type="scientific">Strigamia maritima</name>
    <name type="common">European centipede</name>
    <name type="synonym">Geophilus maritimus</name>
    <dbReference type="NCBI Taxonomy" id="126957"/>
    <lineage>
        <taxon>Eukaryota</taxon>
        <taxon>Metazoa</taxon>
        <taxon>Ecdysozoa</taxon>
        <taxon>Arthropoda</taxon>
        <taxon>Myriapoda</taxon>
        <taxon>Chilopoda</taxon>
        <taxon>Pleurostigmophora</taxon>
        <taxon>Geophilomorpha</taxon>
        <taxon>Linotaeniidae</taxon>
        <taxon>Strigamia</taxon>
    </lineage>
</organism>
<dbReference type="FunFam" id="1.20.1070.10:FF:000333">
    <property type="entry name" value="Relaxin receptor 1"/>
    <property type="match status" value="1"/>
</dbReference>
<dbReference type="GO" id="GO:0007189">
    <property type="term" value="P:adenylate cyclase-activating G protein-coupled receptor signaling pathway"/>
    <property type="evidence" value="ECO:0007669"/>
    <property type="project" value="TreeGrafter"/>
</dbReference>
<keyword evidence="11" id="KW-0807">Transducer</keyword>
<evidence type="ECO:0000313" key="14">
    <source>
        <dbReference type="EnsemblMetazoa" id="SMAR004302-PA"/>
    </source>
</evidence>
<comment type="subcellular location">
    <subcellularLocation>
        <location evidence="1">Cell membrane</location>
        <topology evidence="1">Multi-pass membrane protein</topology>
    </subcellularLocation>
</comment>